<evidence type="ECO:0000256" key="7">
    <source>
        <dbReference type="ARBA" id="ARBA00022741"/>
    </source>
</evidence>
<dbReference type="InterPro" id="IPR008250">
    <property type="entry name" value="ATPase_P-typ_transduc_dom_A_sf"/>
</dbReference>
<organism evidence="17 18">
    <name type="scientific">Henningerozyma blattae (strain ATCC 34711 / CBS 6284 / DSM 70876 / NBRC 10599 / NRRL Y-10934 / UCD 77-7)</name>
    <name type="common">Yeast</name>
    <name type="synonym">Tetrapisispora blattae</name>
    <dbReference type="NCBI Taxonomy" id="1071380"/>
    <lineage>
        <taxon>Eukaryota</taxon>
        <taxon>Fungi</taxon>
        <taxon>Dikarya</taxon>
        <taxon>Ascomycota</taxon>
        <taxon>Saccharomycotina</taxon>
        <taxon>Saccharomycetes</taxon>
        <taxon>Saccharomycetales</taxon>
        <taxon>Saccharomycetaceae</taxon>
        <taxon>Henningerozyma</taxon>
    </lineage>
</organism>
<evidence type="ECO:0000256" key="5">
    <source>
        <dbReference type="ARBA" id="ARBA00022692"/>
    </source>
</evidence>
<dbReference type="FunFam" id="2.70.150.10:FF:000002">
    <property type="entry name" value="Copper-transporting ATPase 1, putative"/>
    <property type="match status" value="1"/>
</dbReference>
<dbReference type="InterPro" id="IPR036412">
    <property type="entry name" value="HAD-like_sf"/>
</dbReference>
<dbReference type="GO" id="GO:0012510">
    <property type="term" value="C:trans-Golgi network transport vesicle membrane"/>
    <property type="evidence" value="ECO:0007669"/>
    <property type="project" value="EnsemblFungi"/>
</dbReference>
<dbReference type="Gene3D" id="3.30.70.100">
    <property type="match status" value="2"/>
</dbReference>
<dbReference type="GO" id="GO:0005524">
    <property type="term" value="F:ATP binding"/>
    <property type="evidence" value="ECO:0007669"/>
    <property type="project" value="UniProtKB-UniRule"/>
</dbReference>
<dbReference type="NCBIfam" id="TIGR01494">
    <property type="entry name" value="ATPase_P-type"/>
    <property type="match status" value="2"/>
</dbReference>
<dbReference type="PROSITE" id="PS01047">
    <property type="entry name" value="HMA_1"/>
    <property type="match status" value="2"/>
</dbReference>
<dbReference type="PROSITE" id="PS50846">
    <property type="entry name" value="HMA_2"/>
    <property type="match status" value="2"/>
</dbReference>
<dbReference type="InterPro" id="IPR023214">
    <property type="entry name" value="HAD_sf"/>
</dbReference>
<evidence type="ECO:0000256" key="6">
    <source>
        <dbReference type="ARBA" id="ARBA00022723"/>
    </source>
</evidence>
<feature type="region of interest" description="Disordered" evidence="15">
    <location>
        <begin position="1013"/>
        <end position="1032"/>
    </location>
</feature>
<evidence type="ECO:0000259" key="16">
    <source>
        <dbReference type="PROSITE" id="PS50846"/>
    </source>
</evidence>
<dbReference type="InterPro" id="IPR044492">
    <property type="entry name" value="P_typ_ATPase_HD_dom"/>
</dbReference>
<feature type="transmembrane region" description="Helical" evidence="13">
    <location>
        <begin position="336"/>
        <end position="358"/>
    </location>
</feature>
<feature type="transmembrane region" description="Helical" evidence="13">
    <location>
        <begin position="920"/>
        <end position="943"/>
    </location>
</feature>
<evidence type="ECO:0000256" key="9">
    <source>
        <dbReference type="ARBA" id="ARBA00022967"/>
    </source>
</evidence>
<dbReference type="GO" id="GO:0055070">
    <property type="term" value="P:copper ion homeostasis"/>
    <property type="evidence" value="ECO:0007669"/>
    <property type="project" value="TreeGrafter"/>
</dbReference>
<dbReference type="GO" id="GO:0006879">
    <property type="term" value="P:intracellular iron ion homeostasis"/>
    <property type="evidence" value="ECO:0007669"/>
    <property type="project" value="EnsemblFungi"/>
</dbReference>
<name>I2GX88_HENB6</name>
<keyword evidence="6 13" id="KW-0479">Metal-binding</keyword>
<comment type="similarity">
    <text evidence="2 13">Belongs to the cation transport ATPase (P-type) (TC 3.A.3) family. Type IB subfamily.</text>
</comment>
<evidence type="ECO:0000256" key="15">
    <source>
        <dbReference type="SAM" id="MobiDB-lite"/>
    </source>
</evidence>
<reference evidence="17 18" key="1">
    <citation type="journal article" date="2011" name="Proc. Natl. Acad. Sci. U.S.A.">
        <title>Evolutionary erosion of yeast sex chromosomes by mating-type switching accidents.</title>
        <authorList>
            <person name="Gordon J.L."/>
            <person name="Armisen D."/>
            <person name="Proux-Wera E."/>
            <person name="Oheigeartaigh S.S."/>
            <person name="Byrne K.P."/>
            <person name="Wolfe K.H."/>
        </authorList>
    </citation>
    <scope>NUCLEOTIDE SEQUENCE [LARGE SCALE GENOMIC DNA]</scope>
    <source>
        <strain evidence="18">ATCC 34711 / CBS 6284 / DSM 70876 / NBRC 10599 / NRRL Y-10934 / UCD 77-7</strain>
    </source>
</reference>
<dbReference type="Pfam" id="PF00702">
    <property type="entry name" value="Hydrolase"/>
    <property type="match status" value="1"/>
</dbReference>
<dbReference type="AlphaFoldDB" id="I2GX88"/>
<dbReference type="InterPro" id="IPR018303">
    <property type="entry name" value="ATPase_P-typ_P_site"/>
</dbReference>
<dbReference type="Gene3D" id="2.70.150.10">
    <property type="entry name" value="Calcium-transporting ATPase, cytoplasmic transduction domain A"/>
    <property type="match status" value="1"/>
</dbReference>
<dbReference type="HOGENOM" id="CLU_001771_0_1_1"/>
<dbReference type="GO" id="GO:0140581">
    <property type="term" value="F:P-type monovalent copper transporter activity"/>
    <property type="evidence" value="ECO:0007669"/>
    <property type="project" value="UniProtKB-EC"/>
</dbReference>
<keyword evidence="10 13" id="KW-1133">Transmembrane helix</keyword>
<dbReference type="FunCoup" id="I2GX88">
    <property type="interactions" value="494"/>
</dbReference>
<evidence type="ECO:0000256" key="12">
    <source>
        <dbReference type="ARBA" id="ARBA00080126"/>
    </source>
</evidence>
<evidence type="ECO:0000256" key="3">
    <source>
        <dbReference type="ARBA" id="ARBA00012517"/>
    </source>
</evidence>
<evidence type="ECO:0000256" key="4">
    <source>
        <dbReference type="ARBA" id="ARBA00022448"/>
    </source>
</evidence>
<accession>I2GX88</accession>
<dbReference type="SUPFAM" id="SSF56784">
    <property type="entry name" value="HAD-like"/>
    <property type="match status" value="1"/>
</dbReference>
<feature type="coiled-coil region" evidence="14">
    <location>
        <begin position="171"/>
        <end position="198"/>
    </location>
</feature>
<dbReference type="InterPro" id="IPR036163">
    <property type="entry name" value="HMA_dom_sf"/>
</dbReference>
<dbReference type="GO" id="GO:0016887">
    <property type="term" value="F:ATP hydrolysis activity"/>
    <property type="evidence" value="ECO:0007669"/>
    <property type="project" value="InterPro"/>
</dbReference>
<dbReference type="STRING" id="1071380.I2GX88"/>
<feature type="domain" description="HMA" evidence="16">
    <location>
        <begin position="2"/>
        <end position="68"/>
    </location>
</feature>
<comment type="subcellular location">
    <subcellularLocation>
        <location evidence="1">Endomembrane system</location>
        <topology evidence="1">Multi-pass membrane protein</topology>
    </subcellularLocation>
    <subcellularLocation>
        <location evidence="13">Membrane</location>
    </subcellularLocation>
</comment>
<dbReference type="Pfam" id="PF00403">
    <property type="entry name" value="HMA"/>
    <property type="match status" value="2"/>
</dbReference>
<dbReference type="Gene3D" id="3.40.1110.10">
    <property type="entry name" value="Calcium-transporting ATPase, cytoplasmic domain N"/>
    <property type="match status" value="1"/>
</dbReference>
<feature type="transmembrane region" description="Helical" evidence="13">
    <location>
        <begin position="575"/>
        <end position="599"/>
    </location>
</feature>
<dbReference type="SUPFAM" id="SSF81665">
    <property type="entry name" value="Calcium ATPase, transmembrane domain M"/>
    <property type="match status" value="1"/>
</dbReference>
<dbReference type="PANTHER" id="PTHR43520">
    <property type="entry name" value="ATP7, ISOFORM B"/>
    <property type="match status" value="1"/>
</dbReference>
<evidence type="ECO:0000256" key="2">
    <source>
        <dbReference type="ARBA" id="ARBA00006024"/>
    </source>
</evidence>
<dbReference type="SFLD" id="SFLDS00003">
    <property type="entry name" value="Haloacid_Dehalogenase"/>
    <property type="match status" value="1"/>
</dbReference>
<keyword evidence="11 13" id="KW-0472">Membrane</keyword>
<feature type="transmembrane region" description="Helical" evidence="13">
    <location>
        <begin position="255"/>
        <end position="277"/>
    </location>
</feature>
<dbReference type="GO" id="GO:0043682">
    <property type="term" value="F:P-type divalent copper transporter activity"/>
    <property type="evidence" value="ECO:0007669"/>
    <property type="project" value="TreeGrafter"/>
</dbReference>
<keyword evidence="14" id="KW-0175">Coiled coil</keyword>
<protein>
    <recommendedName>
        <fullName evidence="3">P-type Cu(+) transporter</fullName>
        <ecNumber evidence="3">7.2.2.8</ecNumber>
    </recommendedName>
    <alternativeName>
        <fullName evidence="12">Cu(2+)-ATPase</fullName>
    </alternativeName>
</protein>
<keyword evidence="7 13" id="KW-0547">Nucleotide-binding</keyword>
<proteinExistence type="inferred from homology"/>
<dbReference type="Pfam" id="PF00122">
    <property type="entry name" value="E1-E2_ATPase"/>
    <property type="match status" value="1"/>
</dbReference>
<dbReference type="PROSITE" id="PS00154">
    <property type="entry name" value="ATPASE_E1_E2"/>
    <property type="match status" value="1"/>
</dbReference>
<feature type="transmembrane region" description="Helical" evidence="13">
    <location>
        <begin position="297"/>
        <end position="315"/>
    </location>
</feature>
<evidence type="ECO:0000313" key="17">
    <source>
        <dbReference type="EMBL" id="CCH58740.1"/>
    </source>
</evidence>
<evidence type="ECO:0000256" key="11">
    <source>
        <dbReference type="ARBA" id="ARBA00023136"/>
    </source>
</evidence>
<evidence type="ECO:0000256" key="8">
    <source>
        <dbReference type="ARBA" id="ARBA00022840"/>
    </source>
</evidence>
<evidence type="ECO:0000256" key="10">
    <source>
        <dbReference type="ARBA" id="ARBA00022989"/>
    </source>
</evidence>
<dbReference type="InterPro" id="IPR017969">
    <property type="entry name" value="Heavy-metal-associated_CS"/>
</dbReference>
<sequence length="1032" mass="116165">MRELILNIGGLTCSSCIKTVTKALNKEPCVTSCNVSLTTCEAIIIYNENKGKINDIIESIKKVGFEALKVTDTNLNRINKFSVEGMTCGGCTSKITTKLMSDDDIYRVDVSLITQECEVEFNPQAMDSNKIQELIENCGFNCSIIASGDGEIESRLRGGDPMRRTALRIFNFDYYKDVDLLKEQLEKLEQDILIENVDDERGVIAVQYDSSKIGIRSIFHKVEELGFQVILDSPFDNSTQIKLLSKIKETKFWKMNCLISGIFGIILLMLYMWIPFLVSRFLIDETFPYNESLIKGLFYRDIFGFLIATYVQFYIGKYFYIKAFNSIKHCNGTMDTLVCISTSCAYIFSVYSIIKNIIIEQEIEVVDRAEIVIRLPNVNFTTSIMLFAFISFGKYLEQKAKSKTSTALKNLMSLTPSSCFILDEEDNMNLKEIPVDLLQDGDLINVSPGMKVPVDGIITYGESEVDESLMTGESVLVKKTINDDVIAGSINGPGTFIFRATHVGDETKLSFIIKTMKQAQLIKAPIQRYADYLASLFVPIIILLAFLTFCFWFFVSQYYKGDDLPNIFQDEKYGNFYVCLRISISVIVVACPCALGLATPTAVMVGTGMAAENGVLIKGGDKLEIFNKIKTIIFDKTGTITTGKMKVIEMRFKHSKVENDYYGENEYKQNEEYLIKCLILLTRSSEHPVSKAIYSYLCERYPVRKSGEIEMIESKYSIGNGIKGKFEIKGVSEDLVEIGIGQKTLYNNEEEYDDDKENDYTRSYVFLQNKVVAIIELNDQIKRDSYETIEYLKNRNYNVFMISGDNRRATMKVSEEIGIPIDHVFSEVLPIEKCNIIKDIKKNWPGNEYVAFVGDGINDSPSLATSDLGISISSGTDVAIDTADIVILSNEESNSNTTIKEVCYALDISKATFATIKRNLFWATIYNILMIPISMGALSHWGITLDPMLAGLAMAMSSVCVVLSSLRLKRWKPPVIGEENALTSKDDLVVFGTWGNYLRHKLGTSWAHLRRAMGSSHQGRPRDPEAQLELIG</sequence>
<dbReference type="InterPro" id="IPR023299">
    <property type="entry name" value="ATPase_P-typ_cyto_dom_N"/>
</dbReference>
<evidence type="ECO:0000256" key="13">
    <source>
        <dbReference type="RuleBase" id="RU362081"/>
    </source>
</evidence>
<dbReference type="Proteomes" id="UP000002866">
    <property type="component" value="Chromosome 1"/>
</dbReference>
<dbReference type="GeneID" id="14493476"/>
<dbReference type="EC" id="7.2.2.8" evidence="3"/>
<dbReference type="CDD" id="cd00371">
    <property type="entry name" value="HMA"/>
    <property type="match status" value="2"/>
</dbReference>
<dbReference type="GO" id="GO:0005507">
    <property type="term" value="F:copper ion binding"/>
    <property type="evidence" value="ECO:0007669"/>
    <property type="project" value="EnsemblFungi"/>
</dbReference>
<feature type="transmembrane region" description="Helical" evidence="13">
    <location>
        <begin position="949"/>
        <end position="966"/>
    </location>
</feature>
<feature type="transmembrane region" description="Helical" evidence="13">
    <location>
        <begin position="532"/>
        <end position="555"/>
    </location>
</feature>
<dbReference type="InterPro" id="IPR023298">
    <property type="entry name" value="ATPase_P-typ_TM_dom_sf"/>
</dbReference>
<dbReference type="InterPro" id="IPR001757">
    <property type="entry name" value="P_typ_ATPase"/>
</dbReference>
<dbReference type="GO" id="GO:0060003">
    <property type="term" value="P:copper ion export"/>
    <property type="evidence" value="ECO:0007669"/>
    <property type="project" value="EnsemblFungi"/>
</dbReference>
<dbReference type="EMBL" id="HE806316">
    <property type="protein sequence ID" value="CCH58740.1"/>
    <property type="molecule type" value="Genomic_DNA"/>
</dbReference>
<keyword evidence="9" id="KW-1278">Translocase</keyword>
<keyword evidence="8 13" id="KW-0067">ATP-binding</keyword>
<dbReference type="Gene3D" id="3.40.50.1000">
    <property type="entry name" value="HAD superfamily/HAD-like"/>
    <property type="match status" value="1"/>
</dbReference>
<dbReference type="InParanoid" id="I2GX88"/>
<dbReference type="eggNOG" id="KOG0207">
    <property type="taxonomic scope" value="Eukaryota"/>
</dbReference>
<dbReference type="OMA" id="HWMLPAW"/>
<feature type="domain" description="HMA" evidence="16">
    <location>
        <begin position="77"/>
        <end position="143"/>
    </location>
</feature>
<feature type="transmembrane region" description="Helical" evidence="13">
    <location>
        <begin position="378"/>
        <end position="396"/>
    </location>
</feature>
<dbReference type="NCBIfam" id="TIGR01525">
    <property type="entry name" value="ATPase-IB_hvy"/>
    <property type="match status" value="1"/>
</dbReference>
<dbReference type="InterPro" id="IPR027256">
    <property type="entry name" value="P-typ_ATPase_IB"/>
</dbReference>
<dbReference type="SUPFAM" id="SSF55008">
    <property type="entry name" value="HMA, heavy metal-associated domain"/>
    <property type="match status" value="2"/>
</dbReference>
<keyword evidence="5 13" id="KW-0812">Transmembrane</keyword>
<dbReference type="InterPro" id="IPR006121">
    <property type="entry name" value="HMA_dom"/>
</dbReference>
<evidence type="ECO:0000256" key="14">
    <source>
        <dbReference type="SAM" id="Coils"/>
    </source>
</evidence>
<keyword evidence="18" id="KW-1185">Reference proteome</keyword>
<evidence type="ECO:0000313" key="18">
    <source>
        <dbReference type="Proteomes" id="UP000002866"/>
    </source>
</evidence>
<dbReference type="OrthoDB" id="432719at2759"/>
<evidence type="ECO:0000256" key="1">
    <source>
        <dbReference type="ARBA" id="ARBA00004127"/>
    </source>
</evidence>
<dbReference type="CDD" id="cd02094">
    <property type="entry name" value="P-type_ATPase_Cu-like"/>
    <property type="match status" value="1"/>
</dbReference>
<keyword evidence="4" id="KW-0813">Transport</keyword>
<dbReference type="PRINTS" id="PR00119">
    <property type="entry name" value="CATATPASE"/>
</dbReference>
<dbReference type="InterPro" id="IPR059000">
    <property type="entry name" value="ATPase_P-type_domA"/>
</dbReference>
<dbReference type="PANTHER" id="PTHR43520:SF8">
    <property type="entry name" value="P-TYPE CU(+) TRANSPORTER"/>
    <property type="match status" value="1"/>
</dbReference>
<dbReference type="SFLD" id="SFLDG00002">
    <property type="entry name" value="C1.7:_P-type_atpase_like"/>
    <property type="match status" value="1"/>
</dbReference>
<dbReference type="FunFam" id="3.30.70.100:FF:000001">
    <property type="entry name" value="ATPase copper transporting beta"/>
    <property type="match status" value="2"/>
</dbReference>
<dbReference type="KEGG" id="tbl:TBLA_0A09560"/>
<gene>
    <name evidence="17" type="primary">TBLA0A09560</name>
    <name evidence="17" type="ORF">TBLA_0A09560</name>
</gene>
<dbReference type="SUPFAM" id="SSF81653">
    <property type="entry name" value="Calcium ATPase, transduction domain A"/>
    <property type="match status" value="1"/>
</dbReference>
<dbReference type="RefSeq" id="XP_004178259.1">
    <property type="nucleotide sequence ID" value="XM_004178211.1"/>
</dbReference>
<dbReference type="SFLD" id="SFLDF00027">
    <property type="entry name" value="p-type_atpase"/>
    <property type="match status" value="1"/>
</dbReference>